<dbReference type="Pfam" id="PF05183">
    <property type="entry name" value="RdRP"/>
    <property type="match status" value="1"/>
</dbReference>
<dbReference type="InterPro" id="IPR041677">
    <property type="entry name" value="DNA2/NAM7_AAA_11"/>
</dbReference>
<dbReference type="InterPro" id="IPR027417">
    <property type="entry name" value="P-loop_NTPase"/>
</dbReference>
<dbReference type="InterPro" id="IPR041679">
    <property type="entry name" value="DNA2/NAM7-like_C"/>
</dbReference>
<keyword evidence="6" id="KW-1185">Reference proteome</keyword>
<organism evidence="5 6">
    <name type="scientific">Monosporascus ibericus</name>
    <dbReference type="NCBI Taxonomy" id="155417"/>
    <lineage>
        <taxon>Eukaryota</taxon>
        <taxon>Fungi</taxon>
        <taxon>Dikarya</taxon>
        <taxon>Ascomycota</taxon>
        <taxon>Pezizomycotina</taxon>
        <taxon>Sordariomycetes</taxon>
        <taxon>Xylariomycetidae</taxon>
        <taxon>Xylariales</taxon>
        <taxon>Xylariales incertae sedis</taxon>
        <taxon>Monosporascus</taxon>
    </lineage>
</organism>
<feature type="domain" description="DNA2/NAM7 helicase helicase" evidence="3">
    <location>
        <begin position="1284"/>
        <end position="1388"/>
    </location>
</feature>
<feature type="domain" description="DNA2/NAM7 helicase helicase" evidence="3">
    <location>
        <begin position="1397"/>
        <end position="1451"/>
    </location>
</feature>
<evidence type="ECO:0000259" key="2">
    <source>
        <dbReference type="Pfam" id="PF05183"/>
    </source>
</evidence>
<dbReference type="Gene3D" id="3.40.50.300">
    <property type="entry name" value="P-loop containing nucleotide triphosphate hydrolases"/>
    <property type="match status" value="2"/>
</dbReference>
<dbReference type="PANTHER" id="PTHR23079:SF55">
    <property type="entry name" value="RNA-DIRECTED RNA POLYMERASE"/>
    <property type="match status" value="1"/>
</dbReference>
<gene>
    <name evidence="5" type="ORF">DL764_003593</name>
</gene>
<dbReference type="EMBL" id="QJNU01000158">
    <property type="protein sequence ID" value="RYP05735.1"/>
    <property type="molecule type" value="Genomic_DNA"/>
</dbReference>
<feature type="domain" description="DNA2/NAM7 helicase-like C-terminal" evidence="4">
    <location>
        <begin position="1452"/>
        <end position="1649"/>
    </location>
</feature>
<dbReference type="GO" id="GO:0003968">
    <property type="term" value="F:RNA-directed RNA polymerase activity"/>
    <property type="evidence" value="ECO:0007669"/>
    <property type="project" value="UniProtKB-KW"/>
</dbReference>
<keyword evidence="1" id="KW-0547">Nucleotide-binding</keyword>
<evidence type="ECO:0000313" key="5">
    <source>
        <dbReference type="EMBL" id="RYP05735.1"/>
    </source>
</evidence>
<dbReference type="PANTHER" id="PTHR23079">
    <property type="entry name" value="RNA-DEPENDENT RNA POLYMERASE"/>
    <property type="match status" value="1"/>
</dbReference>
<keyword evidence="1" id="KW-0067">ATP-binding</keyword>
<evidence type="ECO:0000259" key="4">
    <source>
        <dbReference type="Pfam" id="PF13087"/>
    </source>
</evidence>
<dbReference type="GO" id="GO:0004386">
    <property type="term" value="F:helicase activity"/>
    <property type="evidence" value="ECO:0007669"/>
    <property type="project" value="InterPro"/>
</dbReference>
<evidence type="ECO:0000259" key="3">
    <source>
        <dbReference type="Pfam" id="PF13086"/>
    </source>
</evidence>
<protein>
    <submittedName>
        <fullName evidence="5">Uncharacterized protein</fullName>
    </submittedName>
</protein>
<name>A0A4Q4TFW5_9PEZI</name>
<dbReference type="CDD" id="cd18808">
    <property type="entry name" value="SF1_C_Upf1"/>
    <property type="match status" value="1"/>
</dbReference>
<keyword evidence="1" id="KW-0378">Hydrolase</keyword>
<dbReference type="SUPFAM" id="SSF52540">
    <property type="entry name" value="P-loop containing nucleoside triphosphate hydrolases"/>
    <property type="match status" value="1"/>
</dbReference>
<dbReference type="InterPro" id="IPR057596">
    <property type="entry name" value="RDRP_core"/>
</dbReference>
<accession>A0A4Q4TFW5</accession>
<comment type="caution">
    <text evidence="5">The sequence shown here is derived from an EMBL/GenBank/DDBJ whole genome shotgun (WGS) entry which is preliminary data.</text>
</comment>
<reference evidence="5 6" key="1">
    <citation type="submission" date="2018-06" db="EMBL/GenBank/DDBJ databases">
        <title>Complete Genomes of Monosporascus.</title>
        <authorList>
            <person name="Robinson A.J."/>
            <person name="Natvig D.O."/>
        </authorList>
    </citation>
    <scope>NUCLEOTIDE SEQUENCE [LARGE SCALE GENOMIC DNA]</scope>
    <source>
        <strain evidence="5 6">CBS 110550</strain>
    </source>
</reference>
<feature type="domain" description="RDRP core" evidence="2">
    <location>
        <begin position="63"/>
        <end position="564"/>
    </location>
</feature>
<proteinExistence type="predicted"/>
<sequence length="1688" mass="189163">MSWARSFQVALQVSISPEERSWTYQVPNAPQPKQTNAAGLIKCVSFTSSEAKQDVILRYGIPPTNRVTRAEPLDKLLLVSFADFRLRWPALSPDAPPRLATGKENGDYITRLLTSGIKLNGIQYHFFGHSNSQLKSRSCFMYAATKEEISSKIEAMGDFTKLKSVGKKAKRIGLLFSSAEMALTLSPDRCEDIEDVKRADYIFTDGCGLISPHLARQLAQRRNIIFRNKRYLPSVYQIRYRGYKGVLTLDPSLRGQVQVQFRESMRKFKDASDYHFAVPYALGSLNDEVVVLLHTLGISQDTLLRRQQGHLEFLRNVSNGNSRAAFQFLSYCNRLDLAEKLLLDGVEALQPTLRGLVKQEYVKMLNKRDEQRCRILIPQSRLLFGVCDILSKNGSSGKLKEGECFVRITDDGTGTPRTVINTEVLVTRNPCLHPGDLQKFKAVDVPEFGHLVDCIVFSTKGKRPSADLMSGGDLDGDKFFVTWDPEIIPRTMAEPAQYPGGKELVTFGEVTGDSRAEYFARYTNASLGKVKNLYMKWARLGNAMSPECQQLNRLFSQCVDGNHIKIPENLKEFSRLEDPPEPASAVSPFILDVLHAASTDFIQNANDVLPGISDPADVMDLFLSRDKIAMSEFELFQLVLRWCERHASDIMEYSHLLDFSALSDEQRIWVLNRIPPSAALPSLVRNGLLQSELVSPEELRRFCLDHPRLHWKPVFKSSTDRMGRFLPTVCRSLETFHKKLIVLSVDERLTFAIYVPKKIARASEVQVDTSVRVFALPHSQGPHSPNYRVLPTRFGYRLFCDEHVFQLYERRRGNTWIFLRRPHGDDSLYRNEKSKGDKRRKREQTVEDGTNFDCKASVALDKISRDIQRHIGKVQQNGVLGAEIYVISNRDVQSMHFLDQWLNYIDTEQVLPLFEKPEVGYKISKLENTDWNAYSAPVVAIVRDKNLAQMRLLDSIGDLRTILELLNTHDEKMFLRNTIAHILALEASSASSLDPKLVASTLLDYLPEAIYLIPTFLQSQVWKRHKPGLEETLIYLAPTLLKELVLSENELGGFIRNPFALLLQELKRISFQDFAELVELIALTLRSAEVTLDLLLGNLEPEIPRLLVGRPTAVRQFASSLFGIALDHIDEALNRQKTGKEYLMFTIEDYKDGFTIVKSILRVDSSMSGLLKIGDHVRLTVSDPPQNAPLAKPSSMDALVLAAETGFATFRCLHRPPSYIEQSAWTVTQCGSFVTSKTSFDAVTSFYSGREACCRIYGMLLGLPDADQIQLPSVELPVADVSSLNESQNAALAASVKHPLVFIWGPPGTGKTHTIVVILMQLLKALPKSRFLVTAPTHNAVDNLLRRFIHDAEANKCGAVPVRVSTQLTKVAPDLRSYTCDAMLGKDLTANLPARRKAQKRIEEARLVFTTCIGAALGLLRDESFDVVIVDEASQQTEPATLVPLVKGCSRYDVSLFERHYNMPPRKGVAKVMLDTQYRMHRNICDFSATEFYDSKLKTAVPDHARPLLPSLFPWPVNNRIVWIECASTEDLGHQSKANFGQVELCKKVILLLRTSPSTSSSSSASAPASPPSIAILTPYTRQKDALASAVSNVEISSIDGFQGREADIVVFVTVRCNAHCDMGFLTDMRRLNVVMTRAKAGVILIGNKNTLAGTAAGVEGIEESKAVWRRLIDKCAVIELPEVTSKA</sequence>
<dbReference type="InterPro" id="IPR047187">
    <property type="entry name" value="SF1_C_Upf1"/>
</dbReference>
<dbReference type="GO" id="GO:0031380">
    <property type="term" value="C:nuclear RNA-directed RNA polymerase complex"/>
    <property type="evidence" value="ECO:0007669"/>
    <property type="project" value="TreeGrafter"/>
</dbReference>
<keyword evidence="1" id="KW-0347">Helicase</keyword>
<dbReference type="InterPro" id="IPR007855">
    <property type="entry name" value="RDRP"/>
</dbReference>
<dbReference type="GO" id="GO:0030422">
    <property type="term" value="P:siRNA processing"/>
    <property type="evidence" value="ECO:0007669"/>
    <property type="project" value="TreeGrafter"/>
</dbReference>
<dbReference type="OrthoDB" id="6513042at2759"/>
<evidence type="ECO:0000256" key="1">
    <source>
        <dbReference type="ARBA" id="ARBA00022806"/>
    </source>
</evidence>
<dbReference type="STRING" id="155417.A0A4Q4TFW5"/>
<dbReference type="Pfam" id="PF13086">
    <property type="entry name" value="AAA_11"/>
    <property type="match status" value="2"/>
</dbReference>
<dbReference type="GO" id="GO:0003723">
    <property type="term" value="F:RNA binding"/>
    <property type="evidence" value="ECO:0007669"/>
    <property type="project" value="UniProtKB-KW"/>
</dbReference>
<dbReference type="Proteomes" id="UP000293360">
    <property type="component" value="Unassembled WGS sequence"/>
</dbReference>
<evidence type="ECO:0000313" key="6">
    <source>
        <dbReference type="Proteomes" id="UP000293360"/>
    </source>
</evidence>
<dbReference type="Pfam" id="PF13087">
    <property type="entry name" value="AAA_12"/>
    <property type="match status" value="1"/>
</dbReference>